<reference evidence="6 7" key="1">
    <citation type="submission" date="2016-10" db="EMBL/GenBank/DDBJ databases">
        <authorList>
            <person name="de Groot N.N."/>
        </authorList>
    </citation>
    <scope>NUCLEOTIDE SEQUENCE [LARGE SCALE GENOMIC DNA]</scope>
    <source>
        <strain evidence="6 7">IPL20</strain>
    </source>
</reference>
<feature type="domain" description="HTH luxR-type" evidence="4">
    <location>
        <begin position="133"/>
        <end position="198"/>
    </location>
</feature>
<evidence type="ECO:0000256" key="2">
    <source>
        <dbReference type="ARBA" id="ARBA00023125"/>
    </source>
</evidence>
<keyword evidence="3" id="KW-0804">Transcription</keyword>
<sequence>MLFFREIVEASGILAWITLEDGYCAYYSPKWYEFTGAEPGSMLGLAWIELLHPDDQVRTRREFFKATDECREYAVDYRLRMADGSYHLVWGHGVPRIDCHGKFQGFLGMTQTMQQYVARVDQLSKWLPASATSSEHKRLLSVREKEVFSLIAQGYTSERIARELGIQPRTVEEHVRRGTAKLEATNRVHAVAKAIKLNEI</sequence>
<evidence type="ECO:0000256" key="1">
    <source>
        <dbReference type="ARBA" id="ARBA00023015"/>
    </source>
</evidence>
<dbReference type="Proteomes" id="UP000199074">
    <property type="component" value="Unassembled WGS sequence"/>
</dbReference>
<dbReference type="CDD" id="cd06170">
    <property type="entry name" value="LuxR_C_like"/>
    <property type="match status" value="1"/>
</dbReference>
<dbReference type="SUPFAM" id="SSF46894">
    <property type="entry name" value="C-terminal effector domain of the bipartite response regulators"/>
    <property type="match status" value="1"/>
</dbReference>
<dbReference type="AlphaFoldDB" id="A0A1I7NCE4"/>
<dbReference type="GO" id="GO:0006355">
    <property type="term" value="P:regulation of DNA-templated transcription"/>
    <property type="evidence" value="ECO:0007669"/>
    <property type="project" value="InterPro"/>
</dbReference>
<keyword evidence="1" id="KW-0805">Transcription regulation</keyword>
<gene>
    <name evidence="6" type="ORF">SAMN05216456_1573</name>
</gene>
<keyword evidence="7" id="KW-1185">Reference proteome</keyword>
<dbReference type="NCBIfam" id="TIGR00229">
    <property type="entry name" value="sensory_box"/>
    <property type="match status" value="1"/>
</dbReference>
<dbReference type="GO" id="GO:0003677">
    <property type="term" value="F:DNA binding"/>
    <property type="evidence" value="ECO:0007669"/>
    <property type="project" value="UniProtKB-KW"/>
</dbReference>
<dbReference type="SMART" id="SM00091">
    <property type="entry name" value="PAS"/>
    <property type="match status" value="1"/>
</dbReference>
<evidence type="ECO:0000313" key="7">
    <source>
        <dbReference type="Proteomes" id="UP000199074"/>
    </source>
</evidence>
<dbReference type="Pfam" id="PF00196">
    <property type="entry name" value="GerE"/>
    <property type="match status" value="1"/>
</dbReference>
<evidence type="ECO:0000259" key="5">
    <source>
        <dbReference type="PROSITE" id="PS50112"/>
    </source>
</evidence>
<dbReference type="PANTHER" id="PTHR44688">
    <property type="entry name" value="DNA-BINDING TRANSCRIPTIONAL ACTIVATOR DEVR_DOSR"/>
    <property type="match status" value="1"/>
</dbReference>
<dbReference type="SUPFAM" id="SSF55785">
    <property type="entry name" value="PYP-like sensor domain (PAS domain)"/>
    <property type="match status" value="1"/>
</dbReference>
<organism evidence="6 7">
    <name type="scientific">Devosia crocina</name>
    <dbReference type="NCBI Taxonomy" id="429728"/>
    <lineage>
        <taxon>Bacteria</taxon>
        <taxon>Pseudomonadati</taxon>
        <taxon>Pseudomonadota</taxon>
        <taxon>Alphaproteobacteria</taxon>
        <taxon>Hyphomicrobiales</taxon>
        <taxon>Devosiaceae</taxon>
        <taxon>Devosia</taxon>
    </lineage>
</organism>
<feature type="domain" description="PAS" evidence="5">
    <location>
        <begin position="1"/>
        <end position="70"/>
    </location>
</feature>
<name>A0A1I7NCE4_9HYPH</name>
<dbReference type="PRINTS" id="PR00038">
    <property type="entry name" value="HTHLUXR"/>
</dbReference>
<dbReference type="STRING" id="429728.SAMN05216456_1573"/>
<dbReference type="EMBL" id="FPCK01000001">
    <property type="protein sequence ID" value="SFV32216.1"/>
    <property type="molecule type" value="Genomic_DNA"/>
</dbReference>
<evidence type="ECO:0000256" key="3">
    <source>
        <dbReference type="ARBA" id="ARBA00023163"/>
    </source>
</evidence>
<dbReference type="PANTHER" id="PTHR44688:SF16">
    <property type="entry name" value="DNA-BINDING TRANSCRIPTIONAL ACTIVATOR DEVR_DOSR"/>
    <property type="match status" value="1"/>
</dbReference>
<evidence type="ECO:0000259" key="4">
    <source>
        <dbReference type="PROSITE" id="PS50043"/>
    </source>
</evidence>
<dbReference type="Gene3D" id="1.10.10.10">
    <property type="entry name" value="Winged helix-like DNA-binding domain superfamily/Winged helix DNA-binding domain"/>
    <property type="match status" value="1"/>
</dbReference>
<dbReference type="InterPro" id="IPR036388">
    <property type="entry name" value="WH-like_DNA-bd_sf"/>
</dbReference>
<accession>A0A1I7NCE4</accession>
<dbReference type="Pfam" id="PF08447">
    <property type="entry name" value="PAS_3"/>
    <property type="match status" value="1"/>
</dbReference>
<proteinExistence type="predicted"/>
<evidence type="ECO:0000313" key="6">
    <source>
        <dbReference type="EMBL" id="SFV32216.1"/>
    </source>
</evidence>
<dbReference type="RefSeq" id="WP_175528516.1">
    <property type="nucleotide sequence ID" value="NZ_FPCK01000001.1"/>
</dbReference>
<dbReference type="InterPro" id="IPR035965">
    <property type="entry name" value="PAS-like_dom_sf"/>
</dbReference>
<protein>
    <submittedName>
        <fullName evidence="6">PAS domain S-box-containing protein</fullName>
    </submittedName>
</protein>
<dbReference type="PROSITE" id="PS50112">
    <property type="entry name" value="PAS"/>
    <property type="match status" value="1"/>
</dbReference>
<dbReference type="InterPro" id="IPR000014">
    <property type="entry name" value="PAS"/>
</dbReference>
<dbReference type="CDD" id="cd00130">
    <property type="entry name" value="PAS"/>
    <property type="match status" value="1"/>
</dbReference>
<dbReference type="PROSITE" id="PS50043">
    <property type="entry name" value="HTH_LUXR_2"/>
    <property type="match status" value="1"/>
</dbReference>
<dbReference type="InterPro" id="IPR000792">
    <property type="entry name" value="Tscrpt_reg_LuxR_C"/>
</dbReference>
<keyword evidence="2" id="KW-0238">DNA-binding</keyword>
<dbReference type="Gene3D" id="3.30.450.20">
    <property type="entry name" value="PAS domain"/>
    <property type="match status" value="1"/>
</dbReference>
<dbReference type="InterPro" id="IPR013655">
    <property type="entry name" value="PAS_fold_3"/>
</dbReference>
<dbReference type="InterPro" id="IPR016032">
    <property type="entry name" value="Sig_transdc_resp-reg_C-effctor"/>
</dbReference>
<dbReference type="SMART" id="SM00421">
    <property type="entry name" value="HTH_LUXR"/>
    <property type="match status" value="1"/>
</dbReference>